<dbReference type="OrthoDB" id="276323at2759"/>
<feature type="coiled-coil region" evidence="2">
    <location>
        <begin position="104"/>
        <end position="164"/>
    </location>
</feature>
<dbReference type="AlphaFoldDB" id="A0A8T2U1A6"/>
<dbReference type="PANTHER" id="PTHR12832:SF11">
    <property type="entry name" value="LD23868P"/>
    <property type="match status" value="1"/>
</dbReference>
<evidence type="ECO:0000313" key="5">
    <source>
        <dbReference type="Proteomes" id="UP000825935"/>
    </source>
</evidence>
<accession>A0A8T2U1A6</accession>
<keyword evidence="2" id="KW-0175">Coiled coil</keyword>
<feature type="coiled-coil region" evidence="2">
    <location>
        <begin position="244"/>
        <end position="280"/>
    </location>
</feature>
<comment type="caution">
    <text evidence="4">The sequence shown here is derived from an EMBL/GenBank/DDBJ whole genome shotgun (WGS) entry which is preliminary data.</text>
</comment>
<comment type="similarity">
    <text evidence="1">Belongs to the TCP11 family.</text>
</comment>
<protein>
    <recommendedName>
        <fullName evidence="6">T-complex protein 11</fullName>
    </recommendedName>
</protein>
<dbReference type="EMBL" id="CM035415">
    <property type="protein sequence ID" value="KAH7427696.1"/>
    <property type="molecule type" value="Genomic_DNA"/>
</dbReference>
<feature type="region of interest" description="Disordered" evidence="3">
    <location>
        <begin position="393"/>
        <end position="437"/>
    </location>
</feature>
<evidence type="ECO:0008006" key="6">
    <source>
        <dbReference type="Google" id="ProtNLM"/>
    </source>
</evidence>
<reference evidence="4" key="1">
    <citation type="submission" date="2021-08" db="EMBL/GenBank/DDBJ databases">
        <title>WGS assembly of Ceratopteris richardii.</title>
        <authorList>
            <person name="Marchant D.B."/>
            <person name="Chen G."/>
            <person name="Jenkins J."/>
            <person name="Shu S."/>
            <person name="Leebens-Mack J."/>
            <person name="Grimwood J."/>
            <person name="Schmutz J."/>
            <person name="Soltis P."/>
            <person name="Soltis D."/>
            <person name="Chen Z.-H."/>
        </authorList>
    </citation>
    <scope>NUCLEOTIDE SEQUENCE</scope>
    <source>
        <strain evidence="4">Whitten #5841</strain>
        <tissue evidence="4">Leaf</tissue>
    </source>
</reference>
<dbReference type="Pfam" id="PF05794">
    <property type="entry name" value="Tcp11"/>
    <property type="match status" value="1"/>
</dbReference>
<evidence type="ECO:0000313" key="4">
    <source>
        <dbReference type="EMBL" id="KAH7427696.1"/>
    </source>
</evidence>
<dbReference type="GO" id="GO:0007165">
    <property type="term" value="P:signal transduction"/>
    <property type="evidence" value="ECO:0007669"/>
    <property type="project" value="TreeGrafter"/>
</dbReference>
<feature type="region of interest" description="Disordered" evidence="3">
    <location>
        <begin position="493"/>
        <end position="522"/>
    </location>
</feature>
<dbReference type="PANTHER" id="PTHR12832">
    <property type="entry name" value="TESTIS-SPECIFIC PROTEIN PBS13 T-COMPLEX 11"/>
    <property type="match status" value="1"/>
</dbReference>
<evidence type="ECO:0000256" key="3">
    <source>
        <dbReference type="SAM" id="MobiDB-lite"/>
    </source>
</evidence>
<dbReference type="Proteomes" id="UP000825935">
    <property type="component" value="Chromosome 10"/>
</dbReference>
<dbReference type="OMA" id="VWNCKDQ"/>
<organism evidence="4 5">
    <name type="scientific">Ceratopteris richardii</name>
    <name type="common">Triangle waterfern</name>
    <dbReference type="NCBI Taxonomy" id="49495"/>
    <lineage>
        <taxon>Eukaryota</taxon>
        <taxon>Viridiplantae</taxon>
        <taxon>Streptophyta</taxon>
        <taxon>Embryophyta</taxon>
        <taxon>Tracheophyta</taxon>
        <taxon>Polypodiopsida</taxon>
        <taxon>Polypodiidae</taxon>
        <taxon>Polypodiales</taxon>
        <taxon>Pteridineae</taxon>
        <taxon>Pteridaceae</taxon>
        <taxon>Parkerioideae</taxon>
        <taxon>Ceratopteris</taxon>
    </lineage>
</organism>
<evidence type="ECO:0000256" key="2">
    <source>
        <dbReference type="SAM" id="Coils"/>
    </source>
</evidence>
<sequence length="1193" mass="132922">MATSPSMNIPGSQGEDILRSPGIAFDVEISDVAMSPPSSVPKRVRRRLLETPEGRSRSPSSLQEIQAKLKEADLRRQQFHEWLANKARPKVKSPPRSLQSVDLAERLQTKLVAAEQKRLELLSQEQTRLARLEELRAAARTGVQLRAEREREELESRVESRVQQAEVNRLALLEAEKQRRALVHERAAQSLLLRTTLEGKDRERIEVLRALICKKIAAADAKRENLLKAERIRAQAVVLQARKVAKAVRRKRELESRNKKELLEARLQKAKRLRAEYLGQRGGCQGACHNNGHKMKKHGDRLCRKLTRCWRQFRRSRRTTLMLTQDFVACNISQKTIQSLPFEELAGRITSATTLRSVKSLLARIESRFKLSSASNSNVANIDHLLKRLAPPRRRGATRSGQGMIRSPGSGAGKDTGEMHRNSPTRKAASSQKPEVKEMERYPARVFLCAYMIIGHPEAVFSSRGEREVALSEAAQKLVPEFEKLITIIIDGPPSTSLTRPSSPSSDDQKKGSLSGEGSGSKPFSAQLADFDAAWCSYLYHFVAWKVEDAHLLEEDLIRVACQLELSMLQKCNGVDATHDSKAIQKQVLEDQKLLRERILRLTGTEGVSKLENALVDARNQCVEAWEKGNPLPSPFASPQRAKISAPTSLVSSDQFSLEPKECVMLQLFPRESSISTEDEKKSLDNERLVNEMLHEPIWNLASAVIHGEKKSEQDTFSKLQAQVKQIMEDAFWDGVVEGLEKDPPDYKRIVGLMEELKGELVSIAPDAWKQELNESLDVEIFSQVVSSGNYDYDYFHKLLDYALSIVLKLGAPARDEDAKLSYQALVKELFQISSEQGDKNQKSFALALVKGLRFVLEQVQVLKADISAARIQALKPILQGSAGFDYLQKAFSKRYSLSEDSRENCRGQLLRTSQWLAEVDLVVAQSKEDIEASRTAFWATASGNRSASGLPPTLSMRTGGRVIAGPSSSTPMDSFRKPEEPCVLKWDSFETRVKLGLVKIISGIQPVTEDNIPETFNLNVHRLRKAQNEYQRLVILVTGLLLLRQNAVGKGLTGESLDEFLKMGKDRLDVILEDPMVSISKIGETLSELTLSLDPSMESNGELMSRVLSRSLSPDDAVFKKVSSVVQSALKASVLLGSAVEGSALVMAVLQRVGAKHLEGLIVNLGSSLERLANISCLVHGPWYASLVNCLT</sequence>
<evidence type="ECO:0000256" key="1">
    <source>
        <dbReference type="ARBA" id="ARBA00010954"/>
    </source>
</evidence>
<keyword evidence="5" id="KW-1185">Reference proteome</keyword>
<name>A0A8T2U1A6_CERRI</name>
<proteinExistence type="inferred from homology"/>
<gene>
    <name evidence="4" type="ORF">KP509_10G055500</name>
</gene>
<dbReference type="InterPro" id="IPR008862">
    <property type="entry name" value="Tcp11"/>
</dbReference>